<comment type="caution">
    <text evidence="1">The sequence shown here is derived from an EMBL/GenBank/DDBJ whole genome shotgun (WGS) entry which is preliminary data.</text>
</comment>
<protein>
    <submittedName>
        <fullName evidence="1">Uncharacterized protein</fullName>
    </submittedName>
</protein>
<gene>
    <name evidence="1" type="ORF">E2562_012357</name>
</gene>
<evidence type="ECO:0000313" key="1">
    <source>
        <dbReference type="EMBL" id="KAF0911886.1"/>
    </source>
</evidence>
<reference evidence="1 2" key="1">
    <citation type="submission" date="2019-11" db="EMBL/GenBank/DDBJ databases">
        <title>Whole genome sequence of Oryza granulata.</title>
        <authorList>
            <person name="Li W."/>
        </authorList>
    </citation>
    <scope>NUCLEOTIDE SEQUENCE [LARGE SCALE GENOMIC DNA]</scope>
    <source>
        <strain evidence="2">cv. Menghai</strain>
        <tissue evidence="1">Leaf</tissue>
    </source>
</reference>
<organism evidence="1 2">
    <name type="scientific">Oryza meyeriana var. granulata</name>
    <dbReference type="NCBI Taxonomy" id="110450"/>
    <lineage>
        <taxon>Eukaryota</taxon>
        <taxon>Viridiplantae</taxon>
        <taxon>Streptophyta</taxon>
        <taxon>Embryophyta</taxon>
        <taxon>Tracheophyta</taxon>
        <taxon>Spermatophyta</taxon>
        <taxon>Magnoliopsida</taxon>
        <taxon>Liliopsida</taxon>
        <taxon>Poales</taxon>
        <taxon>Poaceae</taxon>
        <taxon>BOP clade</taxon>
        <taxon>Oryzoideae</taxon>
        <taxon>Oryzeae</taxon>
        <taxon>Oryzinae</taxon>
        <taxon>Oryza</taxon>
        <taxon>Oryza meyeriana</taxon>
    </lineage>
</organism>
<dbReference type="EMBL" id="SPHZ02000006">
    <property type="protein sequence ID" value="KAF0911886.1"/>
    <property type="molecule type" value="Genomic_DNA"/>
</dbReference>
<dbReference type="AlphaFoldDB" id="A0A6G1DHH6"/>
<dbReference type="Proteomes" id="UP000479710">
    <property type="component" value="Unassembled WGS sequence"/>
</dbReference>
<proteinExistence type="predicted"/>
<accession>A0A6G1DHH6</accession>
<evidence type="ECO:0000313" key="2">
    <source>
        <dbReference type="Proteomes" id="UP000479710"/>
    </source>
</evidence>
<name>A0A6G1DHH6_9ORYZ</name>
<keyword evidence="2" id="KW-1185">Reference proteome</keyword>
<dbReference type="OrthoDB" id="10625840at2759"/>
<sequence>MAAVGRFMVFLRETVEVAKNACRLAVRIQQAVAAASGRGSDAAAPSEACKKACVGQIGIKEVRGNVEAVSSEEVKASGDDAVMDISGYAQDPYDDSNLEDILQDPEAFKKSVMNFLDLLKSDSSHCLKRTKFA</sequence>